<sequence length="135" mass="15135">MAFGTQDDADEVMNEINMTPLVDVMLVLLIIFIITVPVMKHAVPVDLPRASNQREDIKPETVRLSITADGKYHWNETTIGDDELEPRLKAEAAKDPQPDLHIRGDKEVRYERVAQAMSAAQRAGVRKIGFVTDPQ</sequence>
<dbReference type="GO" id="GO:0005886">
    <property type="term" value="C:plasma membrane"/>
    <property type="evidence" value="ECO:0007669"/>
    <property type="project" value="UniProtKB-SubCell"/>
</dbReference>
<keyword evidence="4 7" id="KW-0812">Transmembrane</keyword>
<evidence type="ECO:0000256" key="2">
    <source>
        <dbReference type="ARBA" id="ARBA00005811"/>
    </source>
</evidence>
<evidence type="ECO:0000256" key="7">
    <source>
        <dbReference type="RuleBase" id="RU003879"/>
    </source>
</evidence>
<keyword evidence="5 8" id="KW-1133">Transmembrane helix</keyword>
<evidence type="ECO:0000256" key="8">
    <source>
        <dbReference type="SAM" id="Phobius"/>
    </source>
</evidence>
<feature type="transmembrane region" description="Helical" evidence="8">
    <location>
        <begin position="20"/>
        <end position="39"/>
    </location>
</feature>
<evidence type="ECO:0000256" key="4">
    <source>
        <dbReference type="ARBA" id="ARBA00022692"/>
    </source>
</evidence>
<accession>A0A1I1TT57</accession>
<organism evidence="9 10">
    <name type="scientific">Paracidovorax konjaci</name>
    <dbReference type="NCBI Taxonomy" id="32040"/>
    <lineage>
        <taxon>Bacteria</taxon>
        <taxon>Pseudomonadati</taxon>
        <taxon>Pseudomonadota</taxon>
        <taxon>Betaproteobacteria</taxon>
        <taxon>Burkholderiales</taxon>
        <taxon>Comamonadaceae</taxon>
        <taxon>Paracidovorax</taxon>
    </lineage>
</organism>
<dbReference type="PANTHER" id="PTHR30558">
    <property type="entry name" value="EXBD MEMBRANE COMPONENT OF PMF-DRIVEN MACROMOLECULE IMPORT SYSTEM"/>
    <property type="match status" value="1"/>
</dbReference>
<evidence type="ECO:0000313" key="9">
    <source>
        <dbReference type="EMBL" id="SFD61831.1"/>
    </source>
</evidence>
<keyword evidence="3" id="KW-1003">Cell membrane</keyword>
<dbReference type="RefSeq" id="WP_092950535.1">
    <property type="nucleotide sequence ID" value="NZ_FOMQ01000004.1"/>
</dbReference>
<evidence type="ECO:0000256" key="6">
    <source>
        <dbReference type="ARBA" id="ARBA00023136"/>
    </source>
</evidence>
<keyword evidence="6 8" id="KW-0472">Membrane</keyword>
<protein>
    <submittedName>
        <fullName evidence="9">Outer membrane transport energization protein ExbD</fullName>
    </submittedName>
</protein>
<name>A0A1I1TT57_9BURK</name>
<evidence type="ECO:0000256" key="1">
    <source>
        <dbReference type="ARBA" id="ARBA00004162"/>
    </source>
</evidence>
<dbReference type="STRING" id="32040.SAMN04489710_10434"/>
<proteinExistence type="inferred from homology"/>
<evidence type="ECO:0000313" key="10">
    <source>
        <dbReference type="Proteomes" id="UP000199517"/>
    </source>
</evidence>
<dbReference type="AlphaFoldDB" id="A0A1I1TT57"/>
<evidence type="ECO:0000256" key="3">
    <source>
        <dbReference type="ARBA" id="ARBA00022475"/>
    </source>
</evidence>
<dbReference type="Pfam" id="PF02472">
    <property type="entry name" value="ExbD"/>
    <property type="match status" value="1"/>
</dbReference>
<dbReference type="OrthoDB" id="9798629at2"/>
<comment type="similarity">
    <text evidence="2 7">Belongs to the ExbD/TolR family.</text>
</comment>
<dbReference type="InterPro" id="IPR003400">
    <property type="entry name" value="ExbD"/>
</dbReference>
<dbReference type="PANTHER" id="PTHR30558:SF7">
    <property type="entry name" value="TOL-PAL SYSTEM PROTEIN TOLR"/>
    <property type="match status" value="1"/>
</dbReference>
<gene>
    <name evidence="9" type="ORF">SAMN04489710_10434</name>
</gene>
<keyword evidence="10" id="KW-1185">Reference proteome</keyword>
<keyword evidence="7" id="KW-0813">Transport</keyword>
<dbReference type="Proteomes" id="UP000199517">
    <property type="component" value="Unassembled WGS sequence"/>
</dbReference>
<reference evidence="10" key="1">
    <citation type="submission" date="2016-10" db="EMBL/GenBank/DDBJ databases">
        <authorList>
            <person name="Varghese N."/>
            <person name="Submissions S."/>
        </authorList>
    </citation>
    <scope>NUCLEOTIDE SEQUENCE [LARGE SCALE GENOMIC DNA]</scope>
    <source>
        <strain evidence="10">DSM 7481</strain>
    </source>
</reference>
<evidence type="ECO:0000256" key="5">
    <source>
        <dbReference type="ARBA" id="ARBA00022989"/>
    </source>
</evidence>
<keyword evidence="7" id="KW-0653">Protein transport</keyword>
<dbReference type="GO" id="GO:0015031">
    <property type="term" value="P:protein transport"/>
    <property type="evidence" value="ECO:0007669"/>
    <property type="project" value="UniProtKB-KW"/>
</dbReference>
<comment type="subcellular location">
    <subcellularLocation>
        <location evidence="1">Cell membrane</location>
        <topology evidence="1">Single-pass membrane protein</topology>
    </subcellularLocation>
    <subcellularLocation>
        <location evidence="7">Cell membrane</location>
        <topology evidence="7">Single-pass type II membrane protein</topology>
    </subcellularLocation>
</comment>
<dbReference type="Gene3D" id="3.30.420.270">
    <property type="match status" value="1"/>
</dbReference>
<dbReference type="EMBL" id="FOMQ01000004">
    <property type="protein sequence ID" value="SFD61831.1"/>
    <property type="molecule type" value="Genomic_DNA"/>
</dbReference>
<dbReference type="GO" id="GO:0022857">
    <property type="term" value="F:transmembrane transporter activity"/>
    <property type="evidence" value="ECO:0007669"/>
    <property type="project" value="InterPro"/>
</dbReference>